<dbReference type="GO" id="GO:0030288">
    <property type="term" value="C:outer membrane-bounded periplasmic space"/>
    <property type="evidence" value="ECO:0007669"/>
    <property type="project" value="InterPro"/>
</dbReference>
<evidence type="ECO:0000256" key="1">
    <source>
        <dbReference type="ARBA" id="ARBA00002034"/>
    </source>
</evidence>
<feature type="compositionally biased region" description="Basic and acidic residues" evidence="20">
    <location>
        <begin position="65"/>
        <end position="74"/>
    </location>
</feature>
<keyword evidence="6 14" id="KW-0813">Transport</keyword>
<evidence type="ECO:0000256" key="10">
    <source>
        <dbReference type="ARBA" id="ARBA00022982"/>
    </source>
</evidence>
<evidence type="ECO:0000256" key="13">
    <source>
        <dbReference type="ARBA" id="ARBA00049536"/>
    </source>
</evidence>
<comment type="pathway">
    <text evidence="3 14">One-carbon metabolism; methylamine degradation; formaldehyde from methylamine: step 1/1.</text>
</comment>
<dbReference type="Proteomes" id="UP000015480">
    <property type="component" value="Chromosome"/>
</dbReference>
<feature type="modified residue" description="Tryptophylquinone" evidence="19">
    <location>
        <position position="117"/>
    </location>
</feature>
<reference evidence="22 23" key="1">
    <citation type="journal article" date="2014" name="BMC Genomics">
        <title>Architecture and functions of a multipartite genome of the methylotrophic bacterium Paracoccus aminophilus JCM 7686, containing primary and secondary chromids.</title>
        <authorList>
            <person name="Dziewit L."/>
            <person name="Czarnecki J."/>
            <person name="Wibberg D."/>
            <person name="Radlinska M."/>
            <person name="Mrozek P."/>
            <person name="Szymczak M."/>
            <person name="Schluter A."/>
            <person name="Puhler A."/>
            <person name="Bartosik D."/>
        </authorList>
    </citation>
    <scope>NUCLEOTIDE SEQUENCE [LARGE SCALE GENOMIC DNA]</scope>
    <source>
        <strain evidence="22">JCM 7686</strain>
    </source>
</reference>
<dbReference type="HOGENOM" id="CLU_116271_0_0_5"/>
<organism evidence="22 23">
    <name type="scientific">Paracoccus aminophilus JCM 7686</name>
    <dbReference type="NCBI Taxonomy" id="1367847"/>
    <lineage>
        <taxon>Bacteria</taxon>
        <taxon>Pseudomonadati</taxon>
        <taxon>Pseudomonadota</taxon>
        <taxon>Alphaproteobacteria</taxon>
        <taxon>Rhodobacterales</taxon>
        <taxon>Paracoccaceae</taxon>
        <taxon>Paracoccus</taxon>
    </lineage>
</organism>
<evidence type="ECO:0000256" key="9">
    <source>
        <dbReference type="ARBA" id="ARBA00022764"/>
    </source>
</evidence>
<dbReference type="NCBIfam" id="TIGR02659">
    <property type="entry name" value="TTQ_MADH_Lt"/>
    <property type="match status" value="1"/>
</dbReference>
<evidence type="ECO:0000256" key="15">
    <source>
        <dbReference type="PIRSR" id="PIRSR000192-1"/>
    </source>
</evidence>
<feature type="site" description="Transition state stabilizer" evidence="17">
    <location>
        <position position="182"/>
    </location>
</feature>
<dbReference type="InterPro" id="IPR016008">
    <property type="entry name" value="Amine_DH_Ltc"/>
</dbReference>
<dbReference type="InterPro" id="IPR004229">
    <property type="entry name" value="MeN_DH_Ltc"/>
</dbReference>
<evidence type="ECO:0000256" key="2">
    <source>
        <dbReference type="ARBA" id="ARBA00004418"/>
    </source>
</evidence>
<dbReference type="RefSeq" id="WP_020948917.1">
    <property type="nucleotide sequence ID" value="NC_022041.1"/>
</dbReference>
<dbReference type="InterPro" id="IPR013504">
    <property type="entry name" value="MADH/AADH_Ltc_C_dom"/>
</dbReference>
<keyword evidence="8" id="KW-0732">Signal</keyword>
<dbReference type="GO" id="GO:0009308">
    <property type="term" value="P:amine metabolic process"/>
    <property type="evidence" value="ECO:0007669"/>
    <property type="project" value="UniProtKB-UniRule"/>
</dbReference>
<dbReference type="SUPFAM" id="SSF57561">
    <property type="entry name" value="Methylamine dehydrogenase, L chain"/>
    <property type="match status" value="1"/>
</dbReference>
<dbReference type="EMBL" id="CP006650">
    <property type="protein sequence ID" value="AGT07277.1"/>
    <property type="molecule type" value="Genomic_DNA"/>
</dbReference>
<evidence type="ECO:0000256" key="6">
    <source>
        <dbReference type="ARBA" id="ARBA00022448"/>
    </source>
</evidence>
<dbReference type="KEGG" id="pami:JCM7686_0166"/>
<feature type="domain" description="Methylamine/Aralkylamine dehydrogenase light chain C-terminal" evidence="21">
    <location>
        <begin position="76"/>
        <end position="189"/>
    </location>
</feature>
<comment type="function">
    <text evidence="1 14">Methylamine dehydrogenase carries out the oxidation of methylamine. Electrons are passed from methylamine dehydrogenase to amicyanin.</text>
</comment>
<dbReference type="InterPro" id="IPR036560">
    <property type="entry name" value="MADH/AADH_L_sf"/>
</dbReference>
<name>S5XQE5_PARAH</name>
<feature type="cross-link" description="Tryptophan tryptophylquinone (Trp-Trp)" evidence="18">
    <location>
        <begin position="117"/>
        <end position="168"/>
    </location>
</feature>
<comment type="subcellular location">
    <subcellularLocation>
        <location evidence="2 14">Periplasm</location>
    </subcellularLocation>
</comment>
<keyword evidence="7" id="KW-0824">TTQ</keyword>
<keyword evidence="12" id="KW-1015">Disulfide bond</keyword>
<feature type="binding site" evidence="16">
    <location>
        <begin position="164"/>
        <end position="166"/>
    </location>
    <ligand>
        <name>substrate</name>
    </ligand>
</feature>
<keyword evidence="10 14" id="KW-0249">Electron transport</keyword>
<protein>
    <recommendedName>
        <fullName evidence="14">Methylamine dehydrogenase (amicyanin)</fullName>
        <ecNumber evidence="14">1.4.9.1</ecNumber>
    </recommendedName>
</protein>
<gene>
    <name evidence="22" type="ORF">JCM7686_0166</name>
</gene>
<evidence type="ECO:0000256" key="4">
    <source>
        <dbReference type="ARBA" id="ARBA00010711"/>
    </source>
</evidence>
<evidence type="ECO:0000256" key="19">
    <source>
        <dbReference type="PIRSR" id="PIRSR000192-6"/>
    </source>
</evidence>
<dbReference type="STRING" id="1367847.JCM7686_0166"/>
<evidence type="ECO:0000256" key="12">
    <source>
        <dbReference type="ARBA" id="ARBA00023157"/>
    </source>
</evidence>
<keyword evidence="11 14" id="KW-0560">Oxidoreductase</keyword>
<dbReference type="EC" id="1.4.9.1" evidence="14"/>
<dbReference type="PATRIC" id="fig|1367847.3.peg.107"/>
<comment type="catalytic activity">
    <reaction evidence="13 14">
        <text>2 oxidized [amicyanin] + methylamine + H2O = 2 reduced [amicyanin] + formaldehyde + NH4(+) + 2 H(+)</text>
        <dbReference type="Rhea" id="RHEA:30207"/>
        <dbReference type="Rhea" id="RHEA-COMP:11100"/>
        <dbReference type="Rhea" id="RHEA-COMP:11101"/>
        <dbReference type="ChEBI" id="CHEBI:15377"/>
        <dbReference type="ChEBI" id="CHEBI:15378"/>
        <dbReference type="ChEBI" id="CHEBI:16842"/>
        <dbReference type="ChEBI" id="CHEBI:28938"/>
        <dbReference type="ChEBI" id="CHEBI:29036"/>
        <dbReference type="ChEBI" id="CHEBI:49552"/>
        <dbReference type="ChEBI" id="CHEBI:59338"/>
        <dbReference type="EC" id="1.4.9.1"/>
    </reaction>
</comment>
<evidence type="ECO:0000256" key="8">
    <source>
        <dbReference type="ARBA" id="ARBA00022729"/>
    </source>
</evidence>
<dbReference type="AlphaFoldDB" id="S5XQE5"/>
<evidence type="ECO:0000256" key="17">
    <source>
        <dbReference type="PIRSR" id="PIRSR000192-3"/>
    </source>
</evidence>
<feature type="region of interest" description="Disordered" evidence="20">
    <location>
        <begin position="55"/>
        <end position="74"/>
    </location>
</feature>
<feature type="binding site" evidence="16">
    <location>
        <position position="92"/>
    </location>
    <ligand>
        <name>substrate</name>
    </ligand>
</feature>
<evidence type="ECO:0000256" key="14">
    <source>
        <dbReference type="PIRNR" id="PIRNR000192"/>
    </source>
</evidence>
<accession>S5XQE5</accession>
<dbReference type="GO" id="GO:0052876">
    <property type="term" value="F:methylamine dehydrogenase (amicyanin) activity"/>
    <property type="evidence" value="ECO:0007669"/>
    <property type="project" value="UniProtKB-EC"/>
</dbReference>
<dbReference type="UniPathway" id="UPA00895">
    <property type="reaction ID" value="UER00870"/>
</dbReference>
<evidence type="ECO:0000256" key="16">
    <source>
        <dbReference type="PIRSR" id="PIRSR000192-2"/>
    </source>
</evidence>
<evidence type="ECO:0000256" key="11">
    <source>
        <dbReference type="ARBA" id="ARBA00023002"/>
    </source>
</evidence>
<evidence type="ECO:0000313" key="23">
    <source>
        <dbReference type="Proteomes" id="UP000015480"/>
    </source>
</evidence>
<dbReference type="Pfam" id="PF02975">
    <property type="entry name" value="Me-amine-dh_L"/>
    <property type="match status" value="1"/>
</dbReference>
<keyword evidence="9 14" id="KW-0574">Periplasm</keyword>
<evidence type="ECO:0000259" key="21">
    <source>
        <dbReference type="Pfam" id="PF02975"/>
    </source>
</evidence>
<evidence type="ECO:0000256" key="5">
    <source>
        <dbReference type="ARBA" id="ARBA00011683"/>
    </source>
</evidence>
<dbReference type="eggNOG" id="ENOG502ZHBX">
    <property type="taxonomic scope" value="Bacteria"/>
</dbReference>
<keyword evidence="23" id="KW-1185">Reference proteome</keyword>
<comment type="subunit">
    <text evidence="5 14">Heterotetramer of two light and two heavy chains.</text>
</comment>
<feature type="active site" description="Tryptophylquinone 6'-substrate hemiaminal intermediate" evidence="15">
    <location>
        <position position="117"/>
    </location>
</feature>
<evidence type="ECO:0000256" key="18">
    <source>
        <dbReference type="PIRSR" id="PIRSR000192-5"/>
    </source>
</evidence>
<proteinExistence type="inferred from homology"/>
<evidence type="ECO:0000256" key="7">
    <source>
        <dbReference type="ARBA" id="ARBA00022709"/>
    </source>
</evidence>
<sequence length="191" mass="20575">MLGNFKFDDMVEKLSRRVAGRTSRRSVIGKIGTAVAGVAIVPLLPVDRRGRVSRAAAEGATHAPGPREARGKWEPQDHDVQSCNYWRHCSIDGNICDCSGGSLTTCPPGTKLATASWVASCYNPTDGQSYLIAYRDCCGANVSGRCPCLNTEGELPVYRPEFGNDIIWCFGAEDDAMTYHCTISPIVGKAS</sequence>
<dbReference type="PIRSF" id="PIRSF000192">
    <property type="entry name" value="Amine_dh_beta"/>
    <property type="match status" value="1"/>
</dbReference>
<evidence type="ECO:0000256" key="20">
    <source>
        <dbReference type="SAM" id="MobiDB-lite"/>
    </source>
</evidence>
<dbReference type="OrthoDB" id="7628766at2"/>
<feature type="active site" description="Proton acceptor" evidence="15">
    <location>
        <position position="136"/>
    </location>
</feature>
<comment type="similarity">
    <text evidence="4 14">Belongs to the aromatic amine dehydrogenase light chain family.</text>
</comment>
<evidence type="ECO:0000313" key="22">
    <source>
        <dbReference type="EMBL" id="AGT07277.1"/>
    </source>
</evidence>
<dbReference type="Gene3D" id="2.60.30.10">
    <property type="entry name" value="Methylamine/Aralkylamine dehydrogenase light chain"/>
    <property type="match status" value="1"/>
</dbReference>
<evidence type="ECO:0000256" key="3">
    <source>
        <dbReference type="ARBA" id="ARBA00005103"/>
    </source>
</evidence>
<dbReference type="GO" id="GO:0030058">
    <property type="term" value="F:aliphatic amine dehydrogenase activity"/>
    <property type="evidence" value="ECO:0007669"/>
    <property type="project" value="UniProtKB-UniRule"/>
</dbReference>